<name>E4UUG1_ARTGP</name>
<accession>E4UUG1</accession>
<keyword evidence="2" id="KW-1185">Reference proteome</keyword>
<dbReference type="EMBL" id="DS989824">
    <property type="protein sequence ID" value="EFR00928.1"/>
    <property type="molecule type" value="Genomic_DNA"/>
</dbReference>
<dbReference type="InParanoid" id="E4UUG1"/>
<dbReference type="RefSeq" id="XP_003173758.1">
    <property type="nucleotide sequence ID" value="XM_003173710.1"/>
</dbReference>
<dbReference type="VEuPathDB" id="FungiDB:MGYG_03930"/>
<dbReference type="GeneID" id="10029041"/>
<dbReference type="Proteomes" id="UP000002669">
    <property type="component" value="Unassembled WGS sequence"/>
</dbReference>
<gene>
    <name evidence="1" type="ORF">MGYG_03930</name>
</gene>
<organism evidence="2">
    <name type="scientific">Arthroderma gypseum (strain ATCC MYA-4604 / CBS 118893)</name>
    <name type="common">Microsporum gypseum</name>
    <dbReference type="NCBI Taxonomy" id="535722"/>
    <lineage>
        <taxon>Eukaryota</taxon>
        <taxon>Fungi</taxon>
        <taxon>Dikarya</taxon>
        <taxon>Ascomycota</taxon>
        <taxon>Pezizomycotina</taxon>
        <taxon>Eurotiomycetes</taxon>
        <taxon>Eurotiomycetidae</taxon>
        <taxon>Onygenales</taxon>
        <taxon>Arthrodermataceae</taxon>
        <taxon>Nannizzia</taxon>
    </lineage>
</organism>
<reference evidence="2" key="1">
    <citation type="journal article" date="2012" name="MBio">
        <title>Comparative genome analysis of Trichophyton rubrum and related dermatophytes reveals candidate genes involved in infection.</title>
        <authorList>
            <person name="Martinez D.A."/>
            <person name="Oliver B.G."/>
            <person name="Graeser Y."/>
            <person name="Goldberg J.M."/>
            <person name="Li W."/>
            <person name="Martinez-Rossi N.M."/>
            <person name="Monod M."/>
            <person name="Shelest E."/>
            <person name="Barton R.C."/>
            <person name="Birch E."/>
            <person name="Brakhage A.A."/>
            <person name="Chen Z."/>
            <person name="Gurr S.J."/>
            <person name="Heiman D."/>
            <person name="Heitman J."/>
            <person name="Kosti I."/>
            <person name="Rossi A."/>
            <person name="Saif S."/>
            <person name="Samalova M."/>
            <person name="Saunders C.W."/>
            <person name="Shea T."/>
            <person name="Summerbell R.C."/>
            <person name="Xu J."/>
            <person name="Young S."/>
            <person name="Zeng Q."/>
            <person name="Birren B.W."/>
            <person name="Cuomo C.A."/>
            <person name="White T.C."/>
        </authorList>
    </citation>
    <scope>NUCLEOTIDE SEQUENCE [LARGE SCALE GENOMIC DNA]</scope>
    <source>
        <strain evidence="2">ATCC MYA-4604 / CBS 118893</strain>
    </source>
</reference>
<evidence type="ECO:0000313" key="1">
    <source>
        <dbReference type="EMBL" id="EFR00928.1"/>
    </source>
</evidence>
<dbReference type="HOGENOM" id="CLU_1618583_0_0_1"/>
<dbReference type="AlphaFoldDB" id="E4UUG1"/>
<sequence length="164" mass="17712">MPGFAGLCAFDDRTAKTVSFLAVHKTRVRCILLLLRYLAASRPINHEIGTQGCPRRNRKKGGLDIAVVARWQLRLKLAISSGGREIGTNTYGVQVESEAVSVAETLQLCQERPAIKLLGAFAALGIVSLPTTLSPRLQRQEDGACPMGASLGLKCLVAWRKGLD</sequence>
<proteinExistence type="predicted"/>
<evidence type="ECO:0000313" key="2">
    <source>
        <dbReference type="Proteomes" id="UP000002669"/>
    </source>
</evidence>
<protein>
    <submittedName>
        <fullName evidence="1">Uncharacterized protein</fullName>
    </submittedName>
</protein>